<organism evidence="2 3">
    <name type="scientific">Callosobruchus maculatus</name>
    <name type="common">Southern cowpea weevil</name>
    <name type="synonym">Pulse bruchid</name>
    <dbReference type="NCBI Taxonomy" id="64391"/>
    <lineage>
        <taxon>Eukaryota</taxon>
        <taxon>Metazoa</taxon>
        <taxon>Ecdysozoa</taxon>
        <taxon>Arthropoda</taxon>
        <taxon>Hexapoda</taxon>
        <taxon>Insecta</taxon>
        <taxon>Pterygota</taxon>
        <taxon>Neoptera</taxon>
        <taxon>Endopterygota</taxon>
        <taxon>Coleoptera</taxon>
        <taxon>Polyphaga</taxon>
        <taxon>Cucujiformia</taxon>
        <taxon>Chrysomeloidea</taxon>
        <taxon>Chrysomelidae</taxon>
        <taxon>Bruchinae</taxon>
        <taxon>Bruchini</taxon>
        <taxon>Callosobruchus</taxon>
    </lineage>
</organism>
<feature type="compositionally biased region" description="Gly residues" evidence="1">
    <location>
        <begin position="136"/>
        <end position="152"/>
    </location>
</feature>
<reference evidence="2 3" key="1">
    <citation type="submission" date="2019-01" db="EMBL/GenBank/DDBJ databases">
        <authorList>
            <person name="Sayadi A."/>
        </authorList>
    </citation>
    <scope>NUCLEOTIDE SEQUENCE [LARGE SCALE GENOMIC DNA]</scope>
</reference>
<name>A0A653CJ58_CALMS</name>
<protein>
    <submittedName>
        <fullName evidence="2">Uncharacterized protein</fullName>
    </submittedName>
</protein>
<sequence length="453" mass="45430">MSCYPCIPCFPCDPCYPCPASRPCTPCPPSRPCSPCSPCYSPCRPCTPCTPCTPCSRDSSPKREKLFNPYVGGCAGASEKDKKGKKDGKGDKGGRGEGGGKGGGAGGKGGSDGIEDGTDEGGKGGHKGSSGSADVGVGGGGPDGGGGGKGGVDVGVGGVGGGAGGMGGGAGGMGGPGGAGGVGGPGGVGGMEEPGGVGGVGGIGEGVPGAMGACTPRTKCKCKKKTPQTLPPSMQSMYLSWSQQYGGQTPQLGGRSCGTCGSPKKPPQCGTCGRIPKPQFIVYPPSSSPRGGIVSHSYSQPRNSDPLAGFSQTSRGEAGCEEGQTALPGCILPGCILCQFTPPIQSVQQSCGLSCSREDGQRNLNPQVCSCSRQSDRPQTNDSNCYSRGNQGQGRLSWSAQKGTDQNTKGDDQPEQKFYYRFQDKACKKHNVNATLMQQPLSCGAMCSCIKCP</sequence>
<evidence type="ECO:0000313" key="2">
    <source>
        <dbReference type="EMBL" id="VEN47951.1"/>
    </source>
</evidence>
<keyword evidence="3" id="KW-1185">Reference proteome</keyword>
<feature type="region of interest" description="Disordered" evidence="1">
    <location>
        <begin position="73"/>
        <end position="152"/>
    </location>
</feature>
<feature type="compositionally biased region" description="Gly residues" evidence="1">
    <location>
        <begin position="96"/>
        <end position="112"/>
    </location>
</feature>
<proteinExistence type="predicted"/>
<gene>
    <name evidence="2" type="ORF">CALMAC_LOCUS9582</name>
</gene>
<dbReference type="Proteomes" id="UP000410492">
    <property type="component" value="Unassembled WGS sequence"/>
</dbReference>
<accession>A0A653CJ58</accession>
<dbReference type="EMBL" id="CAACVG010007996">
    <property type="protein sequence ID" value="VEN47951.1"/>
    <property type="molecule type" value="Genomic_DNA"/>
</dbReference>
<feature type="region of interest" description="Disordered" evidence="1">
    <location>
        <begin position="184"/>
        <end position="203"/>
    </location>
</feature>
<feature type="compositionally biased region" description="Basic and acidic residues" evidence="1">
    <location>
        <begin position="78"/>
        <end position="95"/>
    </location>
</feature>
<evidence type="ECO:0000313" key="3">
    <source>
        <dbReference type="Proteomes" id="UP000410492"/>
    </source>
</evidence>
<dbReference type="AlphaFoldDB" id="A0A653CJ58"/>
<feature type="compositionally biased region" description="Polar residues" evidence="1">
    <location>
        <begin position="372"/>
        <end position="407"/>
    </location>
</feature>
<dbReference type="OrthoDB" id="424753at2759"/>
<evidence type="ECO:0000256" key="1">
    <source>
        <dbReference type="SAM" id="MobiDB-lite"/>
    </source>
</evidence>
<feature type="region of interest" description="Disordered" evidence="1">
    <location>
        <begin position="372"/>
        <end position="414"/>
    </location>
</feature>